<dbReference type="InterPro" id="IPR016773">
    <property type="entry name" value="Fe3_uptake_reg_CjrA_prd"/>
</dbReference>
<proteinExistence type="predicted"/>
<evidence type="ECO:0000259" key="3">
    <source>
        <dbReference type="Pfam" id="PF04187"/>
    </source>
</evidence>
<reference evidence="4 5" key="1">
    <citation type="journal article" date="2013" name="Genome Announc.">
        <title>Genome Sequence of Hydrothermal Arsenic-Respiring Bacterium Marinobacter santoriniensis NKSG1T.</title>
        <authorList>
            <person name="Handley K.M."/>
            <person name="Upton M."/>
            <person name="Beatson S.A."/>
            <person name="Hery M."/>
            <person name="Lloyd J.R."/>
        </authorList>
    </citation>
    <scope>NUCLEOTIDE SEQUENCE [LARGE SCALE GENOMIC DNA]</scope>
    <source>
        <strain evidence="4 5">NKSG1</strain>
    </source>
</reference>
<evidence type="ECO:0000313" key="4">
    <source>
        <dbReference type="EMBL" id="EMP55051.1"/>
    </source>
</evidence>
<protein>
    <recommendedName>
        <fullName evidence="3">Haem-binding uptake Tiki superfamily ChaN domain-containing protein</fullName>
    </recommendedName>
</protein>
<keyword evidence="2" id="KW-0732">Signal</keyword>
<feature type="compositionally biased region" description="Basic and acidic residues" evidence="1">
    <location>
        <begin position="313"/>
        <end position="322"/>
    </location>
</feature>
<dbReference type="EMBL" id="APAT01000018">
    <property type="protein sequence ID" value="EMP55051.1"/>
    <property type="molecule type" value="Genomic_DNA"/>
</dbReference>
<dbReference type="Pfam" id="PF04187">
    <property type="entry name" value="Cofac_haem_bdg"/>
    <property type="match status" value="1"/>
</dbReference>
<dbReference type="PROSITE" id="PS51257">
    <property type="entry name" value="PROKAR_LIPOPROTEIN"/>
    <property type="match status" value="1"/>
</dbReference>
<dbReference type="AlphaFoldDB" id="M7CN31"/>
<dbReference type="RefSeq" id="WP_008939594.1">
    <property type="nucleotide sequence ID" value="NZ_APAT01000018.1"/>
</dbReference>
<accession>M7CN31</accession>
<dbReference type="PIRSF" id="PIRSF020419">
    <property type="entry name" value="Fe_uptake_reg_CjrA_prd"/>
    <property type="match status" value="1"/>
</dbReference>
<evidence type="ECO:0000256" key="1">
    <source>
        <dbReference type="SAM" id="MobiDB-lite"/>
    </source>
</evidence>
<name>M7CN31_9GAMM</name>
<dbReference type="SUPFAM" id="SSF159501">
    <property type="entry name" value="EreA/ChaN-like"/>
    <property type="match status" value="1"/>
</dbReference>
<feature type="domain" description="Haem-binding uptake Tiki superfamily ChaN" evidence="3">
    <location>
        <begin position="55"/>
        <end position="264"/>
    </location>
</feature>
<dbReference type="CDD" id="cd14727">
    <property type="entry name" value="ChanN-like"/>
    <property type="match status" value="1"/>
</dbReference>
<dbReference type="STRING" id="1288826.MSNKSG1_12297"/>
<gene>
    <name evidence="4" type="ORF">MSNKSG1_12297</name>
</gene>
<feature type="region of interest" description="Disordered" evidence="1">
    <location>
        <begin position="312"/>
        <end position="334"/>
    </location>
</feature>
<comment type="caution">
    <text evidence="4">The sequence shown here is derived from an EMBL/GenBank/DDBJ whole genome shotgun (WGS) entry which is preliminary data.</text>
</comment>
<dbReference type="Gene3D" id="3.40.50.11550">
    <property type="match status" value="1"/>
</dbReference>
<dbReference type="eggNOG" id="COG3016">
    <property type="taxonomic scope" value="Bacteria"/>
</dbReference>
<evidence type="ECO:0000256" key="2">
    <source>
        <dbReference type="SAM" id="SignalP"/>
    </source>
</evidence>
<dbReference type="PATRIC" id="fig|1288826.3.peg.2432"/>
<organism evidence="4 5">
    <name type="scientific">Marinobacter santoriniensis NKSG1</name>
    <dbReference type="NCBI Taxonomy" id="1288826"/>
    <lineage>
        <taxon>Bacteria</taxon>
        <taxon>Pseudomonadati</taxon>
        <taxon>Pseudomonadota</taxon>
        <taxon>Gammaproteobacteria</taxon>
        <taxon>Pseudomonadales</taxon>
        <taxon>Marinobacteraceae</taxon>
        <taxon>Marinobacter</taxon>
    </lineage>
</organism>
<feature type="chain" id="PRO_5004080941" description="Haem-binding uptake Tiki superfamily ChaN domain-containing protein" evidence="2">
    <location>
        <begin position="22"/>
        <end position="334"/>
    </location>
</feature>
<keyword evidence="5" id="KW-1185">Reference proteome</keyword>
<evidence type="ECO:0000313" key="5">
    <source>
        <dbReference type="Proteomes" id="UP000011960"/>
    </source>
</evidence>
<dbReference type="InterPro" id="IPR007314">
    <property type="entry name" value="Cofac_haem-bd_dom"/>
</dbReference>
<dbReference type="Proteomes" id="UP000011960">
    <property type="component" value="Unassembled WGS sequence"/>
</dbReference>
<sequence>MAMRLFRISFTSALLSLTGCAAMQPSVSAIIPPASQYDAVLVDPATGAHLSVTTLAERLASVDVVVVGEYHGHHAAHLLEARLQQALYRQHPNQVLTMEQFNVDHQQDLDRYLNGQSGESEMVEDAAAWDNYRASYRPLVEFARQHDIPVVAANAPANIVRCVGRQGPGYLDSLPSAQRQTLPTDPFLDTPDYLDKFVEAIGGSHGTENASLSDRMRNTYRAQLLRDNTMAVSILGALQNHPGAQILHTTGTFHSEDRLGTVALLHQRAPSLDIAVITPVFWPFDAESPPIAEHRNAGDYLYFIQPLPEEYTDPEREREAMRARFGKSPTSDCD</sequence>
<feature type="signal peptide" evidence="2">
    <location>
        <begin position="1"/>
        <end position="21"/>
    </location>
</feature>